<dbReference type="PANTHER" id="PTHR12620">
    <property type="entry name" value="U2 SNRNP AUXILIARY FACTOR, SMALL SUBUNIT"/>
    <property type="match status" value="1"/>
</dbReference>
<keyword evidence="11" id="KW-0687">Ribonucleoprotein</keyword>
<dbReference type="SMART" id="SM00356">
    <property type="entry name" value="ZnF_C3H1"/>
    <property type="match status" value="2"/>
</dbReference>
<feature type="region of interest" description="Disordered" evidence="8">
    <location>
        <begin position="1"/>
        <end position="42"/>
    </location>
</feature>
<evidence type="ECO:0000259" key="10">
    <source>
        <dbReference type="PROSITE" id="PS50103"/>
    </source>
</evidence>
<evidence type="ECO:0000313" key="12">
    <source>
        <dbReference type="Proteomes" id="UP000268350"/>
    </source>
</evidence>
<feature type="region of interest" description="Disordered" evidence="8">
    <location>
        <begin position="399"/>
        <end position="488"/>
    </location>
</feature>
<dbReference type="GO" id="GO:0089701">
    <property type="term" value="C:U2AF complex"/>
    <property type="evidence" value="ECO:0007669"/>
    <property type="project" value="InterPro"/>
</dbReference>
<feature type="domain" description="RRM" evidence="9">
    <location>
        <begin position="215"/>
        <end position="304"/>
    </location>
</feature>
<evidence type="ECO:0000256" key="8">
    <source>
        <dbReference type="SAM" id="MobiDB-lite"/>
    </source>
</evidence>
<dbReference type="EMBL" id="OUUW01000004">
    <property type="protein sequence ID" value="SPP80049.1"/>
    <property type="molecule type" value="Genomic_DNA"/>
</dbReference>
<feature type="compositionally biased region" description="Basic residues" evidence="8">
    <location>
        <begin position="1"/>
        <end position="24"/>
    </location>
</feature>
<dbReference type="InterPro" id="IPR012677">
    <property type="entry name" value="Nucleotide-bd_a/b_plait_sf"/>
</dbReference>
<feature type="zinc finger region" description="C3H1-type" evidence="7">
    <location>
        <begin position="165"/>
        <end position="192"/>
    </location>
</feature>
<gene>
    <name evidence="11" type="ORF">DGUA_6G012990</name>
</gene>
<evidence type="ECO:0000256" key="5">
    <source>
        <dbReference type="ARBA" id="ARBA00022884"/>
    </source>
</evidence>
<feature type="compositionally biased region" description="Basic residues" evidence="8">
    <location>
        <begin position="478"/>
        <end position="488"/>
    </location>
</feature>
<dbReference type="InterPro" id="IPR000504">
    <property type="entry name" value="RRM_dom"/>
</dbReference>
<dbReference type="SUPFAM" id="SSF54928">
    <property type="entry name" value="RNA-binding domain, RBD"/>
    <property type="match status" value="1"/>
</dbReference>
<feature type="compositionally biased region" description="Basic and acidic residues" evidence="8">
    <location>
        <begin position="421"/>
        <end position="457"/>
    </location>
</feature>
<organism evidence="11 12">
    <name type="scientific">Drosophila guanche</name>
    <name type="common">Fruit fly</name>
    <dbReference type="NCBI Taxonomy" id="7266"/>
    <lineage>
        <taxon>Eukaryota</taxon>
        <taxon>Metazoa</taxon>
        <taxon>Ecdysozoa</taxon>
        <taxon>Arthropoda</taxon>
        <taxon>Hexapoda</taxon>
        <taxon>Insecta</taxon>
        <taxon>Pterygota</taxon>
        <taxon>Neoptera</taxon>
        <taxon>Endopterygota</taxon>
        <taxon>Diptera</taxon>
        <taxon>Brachycera</taxon>
        <taxon>Muscomorpha</taxon>
        <taxon>Ephydroidea</taxon>
        <taxon>Drosophilidae</taxon>
        <taxon>Drosophila</taxon>
        <taxon>Sophophora</taxon>
    </lineage>
</organism>
<dbReference type="Pfam" id="PF00076">
    <property type="entry name" value="RRM_1"/>
    <property type="match status" value="1"/>
</dbReference>
<dbReference type="InterPro" id="IPR036855">
    <property type="entry name" value="Znf_CCCH_sf"/>
</dbReference>
<dbReference type="GO" id="GO:0008270">
    <property type="term" value="F:zinc ion binding"/>
    <property type="evidence" value="ECO:0007669"/>
    <property type="project" value="UniProtKB-KW"/>
</dbReference>
<evidence type="ECO:0000256" key="4">
    <source>
        <dbReference type="ARBA" id="ARBA00022833"/>
    </source>
</evidence>
<dbReference type="SUPFAM" id="SSF90229">
    <property type="entry name" value="CCCH zinc finger"/>
    <property type="match status" value="1"/>
</dbReference>
<evidence type="ECO:0000313" key="11">
    <source>
        <dbReference type="EMBL" id="SPP80049.1"/>
    </source>
</evidence>
<proteinExistence type="predicted"/>
<keyword evidence="2" id="KW-0677">Repeat</keyword>
<dbReference type="AlphaFoldDB" id="A0A3B0K271"/>
<evidence type="ECO:0000256" key="7">
    <source>
        <dbReference type="PROSITE-ProRule" id="PRU00723"/>
    </source>
</evidence>
<dbReference type="Gene3D" id="2.30.30.1190">
    <property type="match status" value="1"/>
</dbReference>
<dbReference type="OrthoDB" id="75923at2759"/>
<dbReference type="PROSITE" id="PS50103">
    <property type="entry name" value="ZF_C3H1"/>
    <property type="match status" value="1"/>
</dbReference>
<evidence type="ECO:0000256" key="3">
    <source>
        <dbReference type="ARBA" id="ARBA00022771"/>
    </source>
</evidence>
<feature type="region of interest" description="Disordered" evidence="8">
    <location>
        <begin position="340"/>
        <end position="377"/>
    </location>
</feature>
<evidence type="ECO:0000259" key="9">
    <source>
        <dbReference type="PROSITE" id="PS50102"/>
    </source>
</evidence>
<dbReference type="InterPro" id="IPR000571">
    <property type="entry name" value="Znf_CCCH"/>
</dbReference>
<keyword evidence="12" id="KW-1185">Reference proteome</keyword>
<dbReference type="Pfam" id="PF00642">
    <property type="entry name" value="zf-CCCH"/>
    <property type="match status" value="1"/>
</dbReference>
<dbReference type="PRINTS" id="PR01848">
    <property type="entry name" value="U2AUXFACTOR"/>
</dbReference>
<name>A0A3B0K271_DROGU</name>
<keyword evidence="3 7" id="KW-0863">Zinc-finger</keyword>
<dbReference type="GO" id="GO:0003723">
    <property type="term" value="F:RNA binding"/>
    <property type="evidence" value="ECO:0007669"/>
    <property type="project" value="UniProtKB-UniRule"/>
</dbReference>
<dbReference type="InterPro" id="IPR009145">
    <property type="entry name" value="U2AF_small"/>
</dbReference>
<dbReference type="STRING" id="7266.A0A3B0K271"/>
<dbReference type="OMA" id="RKCPKGN"/>
<accession>A0A3B0K271</accession>
<sequence length="488" mass="58223">MPGKRARRQLIKKKQRQRRRQKHAKERDRHEQEAEAKRLEDPVYQKWLQKQSELEEFQRLAAERQQQEEEEAWLRREALAQRQFRLDASKRRQEEAEMERLRDEEATALAKREEEQKKRRIERQKFAEKAACEFEAMMKSMDEYLNNAKQEKPPNHLLRMVETHPEERPCEFFTRTNSCRYGDSCTFNHRRPMLGRILLIRHFFNHSLLQHKKVHKEYASGDEGLEQTEHDLRSDYDEFFSDAVTELEKFGKIVNFRALRNTLEHLSGHVFVEYANEKCALRAFINLQGRYYASRRLNVEFSNLNTWRGAVCGLSLTRKCPKGNSCGYLHLFRNPNNLFNKDLEHTTTPRSARNSGKSPLSKTPSWNDGDDDRGRNWRWSESPELELENFKALGNHIQKSRREEHDLKSPRHTEHHSRSRKGSDRRSDWSSTRSNRDYSSRGDRRSNDDCHSSKSNRDSSPSPRLSTRSHHELSSRSRSPRHHRRHRK</sequence>
<dbReference type="Proteomes" id="UP000268350">
    <property type="component" value="Unassembled WGS sequence"/>
</dbReference>
<evidence type="ECO:0000256" key="6">
    <source>
        <dbReference type="PROSITE-ProRule" id="PRU00176"/>
    </source>
</evidence>
<dbReference type="InterPro" id="IPR035979">
    <property type="entry name" value="RBD_domain_sf"/>
</dbReference>
<dbReference type="GO" id="GO:0000398">
    <property type="term" value="P:mRNA splicing, via spliceosome"/>
    <property type="evidence" value="ECO:0007669"/>
    <property type="project" value="InterPro"/>
</dbReference>
<feature type="compositionally biased region" description="Basic and acidic residues" evidence="8">
    <location>
        <begin position="25"/>
        <end position="42"/>
    </location>
</feature>
<dbReference type="GO" id="GO:1990904">
    <property type="term" value="C:ribonucleoprotein complex"/>
    <property type="evidence" value="ECO:0007669"/>
    <property type="project" value="UniProtKB-KW"/>
</dbReference>
<protein>
    <submittedName>
        <fullName evidence="11">Blast:U2 small nuclear ribonucleoprotein auxiliary factor 35 kDa subunit-related protein 1</fullName>
    </submittedName>
</protein>
<feature type="compositionally biased region" description="Polar residues" evidence="8">
    <location>
        <begin position="348"/>
        <end position="365"/>
    </location>
</feature>
<keyword evidence="1 7" id="KW-0479">Metal-binding</keyword>
<dbReference type="Gene3D" id="3.30.70.330">
    <property type="match status" value="1"/>
</dbReference>
<reference evidence="12" key="1">
    <citation type="submission" date="2018-01" db="EMBL/GenBank/DDBJ databases">
        <authorList>
            <person name="Alioto T."/>
            <person name="Alioto T."/>
        </authorList>
    </citation>
    <scope>NUCLEOTIDE SEQUENCE [LARGE SCALE GENOMIC DNA]</scope>
</reference>
<keyword evidence="4 7" id="KW-0862">Zinc</keyword>
<feature type="domain" description="C3H1-type" evidence="10">
    <location>
        <begin position="165"/>
        <end position="192"/>
    </location>
</feature>
<evidence type="ECO:0000256" key="1">
    <source>
        <dbReference type="ARBA" id="ARBA00022723"/>
    </source>
</evidence>
<evidence type="ECO:0000256" key="2">
    <source>
        <dbReference type="ARBA" id="ARBA00022737"/>
    </source>
</evidence>
<feature type="compositionally biased region" description="Basic and acidic residues" evidence="8">
    <location>
        <begin position="400"/>
        <end position="412"/>
    </location>
</feature>
<dbReference type="PROSITE" id="PS50102">
    <property type="entry name" value="RRM"/>
    <property type="match status" value="1"/>
</dbReference>
<keyword evidence="5 6" id="KW-0694">RNA-binding</keyword>